<accession>A0AAD9ZZJ5</accession>
<dbReference type="EMBL" id="JANJYJ010000007">
    <property type="protein sequence ID" value="KAK3198028.1"/>
    <property type="molecule type" value="Genomic_DNA"/>
</dbReference>
<name>A0AAD9ZZJ5_9ROSI</name>
<sequence>MLAYGVPTDSTNENIKIEESTTIESMKRFCQAIVGVFVERYMRSPNANNVARLLQTADPATPKPAASTKGKTRFPIDLSITIPVGSYARVAGPVGVIMFNHSTDVLEVEDYLSGFYPYGQDNLRRRE</sequence>
<dbReference type="PANTHER" id="PTHR47150:SF7">
    <property type="entry name" value="NUCLEASE"/>
    <property type="match status" value="1"/>
</dbReference>
<dbReference type="PANTHER" id="PTHR47150">
    <property type="entry name" value="OS12G0169200 PROTEIN"/>
    <property type="match status" value="1"/>
</dbReference>
<protein>
    <submittedName>
        <fullName evidence="1">Uncharacterized protein</fullName>
    </submittedName>
</protein>
<keyword evidence="2" id="KW-1185">Reference proteome</keyword>
<proteinExistence type="predicted"/>
<comment type="caution">
    <text evidence="1">The sequence shown here is derived from an EMBL/GenBank/DDBJ whole genome shotgun (WGS) entry which is preliminary data.</text>
</comment>
<evidence type="ECO:0000313" key="1">
    <source>
        <dbReference type="EMBL" id="KAK3198028.1"/>
    </source>
</evidence>
<gene>
    <name evidence="1" type="ORF">Dsin_021443</name>
</gene>
<evidence type="ECO:0000313" key="2">
    <source>
        <dbReference type="Proteomes" id="UP001281410"/>
    </source>
</evidence>
<dbReference type="AlphaFoldDB" id="A0AAD9ZZJ5"/>
<organism evidence="1 2">
    <name type="scientific">Dipteronia sinensis</name>
    <dbReference type="NCBI Taxonomy" id="43782"/>
    <lineage>
        <taxon>Eukaryota</taxon>
        <taxon>Viridiplantae</taxon>
        <taxon>Streptophyta</taxon>
        <taxon>Embryophyta</taxon>
        <taxon>Tracheophyta</taxon>
        <taxon>Spermatophyta</taxon>
        <taxon>Magnoliopsida</taxon>
        <taxon>eudicotyledons</taxon>
        <taxon>Gunneridae</taxon>
        <taxon>Pentapetalae</taxon>
        <taxon>rosids</taxon>
        <taxon>malvids</taxon>
        <taxon>Sapindales</taxon>
        <taxon>Sapindaceae</taxon>
        <taxon>Hippocastanoideae</taxon>
        <taxon>Acereae</taxon>
        <taxon>Dipteronia</taxon>
    </lineage>
</organism>
<dbReference type="Proteomes" id="UP001281410">
    <property type="component" value="Unassembled WGS sequence"/>
</dbReference>
<reference evidence="1" key="1">
    <citation type="journal article" date="2023" name="Plant J.">
        <title>Genome sequences and population genomics provide insights into the demographic history, inbreeding, and mutation load of two 'living fossil' tree species of Dipteronia.</title>
        <authorList>
            <person name="Feng Y."/>
            <person name="Comes H.P."/>
            <person name="Chen J."/>
            <person name="Zhu S."/>
            <person name="Lu R."/>
            <person name="Zhang X."/>
            <person name="Li P."/>
            <person name="Qiu J."/>
            <person name="Olsen K.M."/>
            <person name="Qiu Y."/>
        </authorList>
    </citation>
    <scope>NUCLEOTIDE SEQUENCE</scope>
    <source>
        <strain evidence="1">NBL</strain>
    </source>
</reference>